<dbReference type="AlphaFoldDB" id="A0A6A6GVJ0"/>
<dbReference type="Proteomes" id="UP000800092">
    <property type="component" value="Unassembled WGS sequence"/>
</dbReference>
<gene>
    <name evidence="2" type="ORF">EV356DRAFT_537027</name>
</gene>
<proteinExistence type="predicted"/>
<organism evidence="2 3">
    <name type="scientific">Viridothelium virens</name>
    <name type="common">Speckled blister lichen</name>
    <name type="synonym">Trypethelium virens</name>
    <dbReference type="NCBI Taxonomy" id="1048519"/>
    <lineage>
        <taxon>Eukaryota</taxon>
        <taxon>Fungi</taxon>
        <taxon>Dikarya</taxon>
        <taxon>Ascomycota</taxon>
        <taxon>Pezizomycotina</taxon>
        <taxon>Dothideomycetes</taxon>
        <taxon>Dothideomycetes incertae sedis</taxon>
        <taxon>Trypetheliales</taxon>
        <taxon>Trypetheliaceae</taxon>
        <taxon>Viridothelium</taxon>
    </lineage>
</organism>
<name>A0A6A6GVJ0_VIRVR</name>
<accession>A0A6A6GVJ0</accession>
<dbReference type="EMBL" id="ML991856">
    <property type="protein sequence ID" value="KAF2229717.1"/>
    <property type="molecule type" value="Genomic_DNA"/>
</dbReference>
<sequence>MAATNREEEQNFQKTQDNAQGKFKVFQQQLDQKFHASDPLDGGRKRRVKAVALDALQFIKLLGGVAKLKDSTKLVLFDNDSGLHAQIEAFRRLVDHQRQIQEAVTLEHVLESQHDASSPKKELFNWLSKESEEGGKRLDGIQDGLKITRDALNQDISKRIRVTEAKKLVSEICDHLEVKHESVDKIEEELRAKQINCAQGTGEWLNEVETFTRWMNFRTSARSTLFITGKKKIRKIDPNVSDIEKAQDSKHSLGWQGIPPSKADKVTYYTLPPFDIGKVQWIHCAYPSPSDKEVKSATIYQNAFVF</sequence>
<keyword evidence="3" id="KW-1185">Reference proteome</keyword>
<dbReference type="OrthoDB" id="2913095at2759"/>
<evidence type="ECO:0000313" key="3">
    <source>
        <dbReference type="Proteomes" id="UP000800092"/>
    </source>
</evidence>
<feature type="compositionally biased region" description="Basic and acidic residues" evidence="1">
    <location>
        <begin position="1"/>
        <end position="11"/>
    </location>
</feature>
<evidence type="ECO:0000313" key="2">
    <source>
        <dbReference type="EMBL" id="KAF2229717.1"/>
    </source>
</evidence>
<reference evidence="2" key="1">
    <citation type="journal article" date="2020" name="Stud. Mycol.">
        <title>101 Dothideomycetes genomes: a test case for predicting lifestyles and emergence of pathogens.</title>
        <authorList>
            <person name="Haridas S."/>
            <person name="Albert R."/>
            <person name="Binder M."/>
            <person name="Bloem J."/>
            <person name="Labutti K."/>
            <person name="Salamov A."/>
            <person name="Andreopoulos B."/>
            <person name="Baker S."/>
            <person name="Barry K."/>
            <person name="Bills G."/>
            <person name="Bluhm B."/>
            <person name="Cannon C."/>
            <person name="Castanera R."/>
            <person name="Culley D."/>
            <person name="Daum C."/>
            <person name="Ezra D."/>
            <person name="Gonzalez J."/>
            <person name="Henrissat B."/>
            <person name="Kuo A."/>
            <person name="Liang C."/>
            <person name="Lipzen A."/>
            <person name="Lutzoni F."/>
            <person name="Magnuson J."/>
            <person name="Mondo S."/>
            <person name="Nolan M."/>
            <person name="Ohm R."/>
            <person name="Pangilinan J."/>
            <person name="Park H.-J."/>
            <person name="Ramirez L."/>
            <person name="Alfaro M."/>
            <person name="Sun H."/>
            <person name="Tritt A."/>
            <person name="Yoshinaga Y."/>
            <person name="Zwiers L.-H."/>
            <person name="Turgeon B."/>
            <person name="Goodwin S."/>
            <person name="Spatafora J."/>
            <person name="Crous P."/>
            <person name="Grigoriev I."/>
        </authorList>
    </citation>
    <scope>NUCLEOTIDE SEQUENCE</scope>
    <source>
        <strain evidence="2">Tuck. ex Michener</strain>
    </source>
</reference>
<protein>
    <submittedName>
        <fullName evidence="2">Uncharacterized protein</fullName>
    </submittedName>
</protein>
<evidence type="ECO:0000256" key="1">
    <source>
        <dbReference type="SAM" id="MobiDB-lite"/>
    </source>
</evidence>
<feature type="region of interest" description="Disordered" evidence="1">
    <location>
        <begin position="1"/>
        <end position="20"/>
    </location>
</feature>